<proteinExistence type="predicted"/>
<comment type="caution">
    <text evidence="2">The sequence shown here is derived from an EMBL/GenBank/DDBJ whole genome shotgun (WGS) entry which is preliminary data.</text>
</comment>
<gene>
    <name evidence="2" type="ORF">DFR67_11892</name>
</gene>
<name>A0A318RDS4_WILLI</name>
<accession>A0A318RDS4</accession>
<dbReference type="InterPro" id="IPR003870">
    <property type="entry name" value="DUF222"/>
</dbReference>
<sequence length="162" mass="17433">MNFRGLFEHLSTMAADPLLLVSLDDVALSEETVYALRAKNVLDALLFRFTADLDKRGVAKTLGADSTAELLQSVQVSPAAAHRYVRVGRALGSIPSVAAYAVDGTLSGEHVDAIVKGLHHIDRRDPDLSESDRDDCVRGLLTEARISTPAAVIERAHEMAIA</sequence>
<dbReference type="Pfam" id="PF02720">
    <property type="entry name" value="DUF222"/>
    <property type="match status" value="1"/>
</dbReference>
<evidence type="ECO:0000313" key="3">
    <source>
        <dbReference type="Proteomes" id="UP000247591"/>
    </source>
</evidence>
<protein>
    <submittedName>
        <fullName evidence="2">Uncharacterized protein DUF222</fullName>
    </submittedName>
</protein>
<dbReference type="RefSeq" id="WP_245938140.1">
    <property type="nucleotide sequence ID" value="NZ_QJSP01000018.1"/>
</dbReference>
<evidence type="ECO:0000259" key="1">
    <source>
        <dbReference type="Pfam" id="PF02720"/>
    </source>
</evidence>
<dbReference type="AlphaFoldDB" id="A0A318RDS4"/>
<dbReference type="EMBL" id="QJSP01000018">
    <property type="protein sequence ID" value="PYE13153.1"/>
    <property type="molecule type" value="Genomic_DNA"/>
</dbReference>
<evidence type="ECO:0000313" key="2">
    <source>
        <dbReference type="EMBL" id="PYE13153.1"/>
    </source>
</evidence>
<organism evidence="2 3">
    <name type="scientific">Williamsia limnetica</name>
    <dbReference type="NCBI Taxonomy" id="882452"/>
    <lineage>
        <taxon>Bacteria</taxon>
        <taxon>Bacillati</taxon>
        <taxon>Actinomycetota</taxon>
        <taxon>Actinomycetes</taxon>
        <taxon>Mycobacteriales</taxon>
        <taxon>Nocardiaceae</taxon>
        <taxon>Williamsia</taxon>
    </lineage>
</organism>
<keyword evidence="3" id="KW-1185">Reference proteome</keyword>
<reference evidence="2 3" key="1">
    <citation type="submission" date="2018-06" db="EMBL/GenBank/DDBJ databases">
        <title>Genomic Encyclopedia of Type Strains, Phase IV (KMG-IV): sequencing the most valuable type-strain genomes for metagenomic binning, comparative biology and taxonomic classification.</title>
        <authorList>
            <person name="Goeker M."/>
        </authorList>
    </citation>
    <scope>NUCLEOTIDE SEQUENCE [LARGE SCALE GENOMIC DNA]</scope>
    <source>
        <strain evidence="2 3">DSM 45521</strain>
    </source>
</reference>
<feature type="non-terminal residue" evidence="2">
    <location>
        <position position="162"/>
    </location>
</feature>
<feature type="domain" description="DUF222" evidence="1">
    <location>
        <begin position="38"/>
        <end position="125"/>
    </location>
</feature>
<dbReference type="Proteomes" id="UP000247591">
    <property type="component" value="Unassembled WGS sequence"/>
</dbReference>